<keyword evidence="5 11" id="KW-0808">Transferase</keyword>
<keyword evidence="6 8" id="KW-0663">Pyridoxal phosphate</keyword>
<dbReference type="FunFam" id="3.40.640.10:FF:000027">
    <property type="entry name" value="Serine--pyruvate aminotransferase, mitochondrial"/>
    <property type="match status" value="1"/>
</dbReference>
<evidence type="ECO:0000256" key="1">
    <source>
        <dbReference type="ARBA" id="ARBA00001933"/>
    </source>
</evidence>
<dbReference type="Gene3D" id="3.90.1150.10">
    <property type="entry name" value="Aspartate Aminotransferase, domain 1"/>
    <property type="match status" value="1"/>
</dbReference>
<dbReference type="AlphaFoldDB" id="A0A6J3M8Y6"/>
<sequence>MSTQAPHPALLIPGPIEFDDAVLQSMSHYSESHVGAPFVKTFGEALTMLRRLFITEDPASQPFVISGSGTLGWDFVAANLAERGDDVLVLHTGYFADSFADCFETYGVRATQLKAPIGDRPQLDAVEKALSEKKYKLLTVTHVDTSTGVLSEIEALSKLVRRVSPETLLVVDGVCSVGSEEIQFDKWNIDVVLTASQKAIGCPAGLCILMASGRAIERSRSRSTPPGSYFASFKNWLPIMQNYEAGKPSYFATPSPQLVHALHTSLTQILSVPLADRFARHKEVSQKVKAAVTKLGLRQLADKPENQANGMTAIYLPEGFTPPQVLPSLLKKGVVFAGGLHKEIATKYIRFGHMGVSVMDPKREEIDRAIVSLGEGLAEAGYKA</sequence>
<keyword evidence="10" id="KW-1185">Reference proteome</keyword>
<dbReference type="GO" id="GO:0004760">
    <property type="term" value="F:L-serine-pyruvate transaminase activity"/>
    <property type="evidence" value="ECO:0007669"/>
    <property type="project" value="TreeGrafter"/>
</dbReference>
<evidence type="ECO:0000256" key="6">
    <source>
        <dbReference type="ARBA" id="ARBA00022898"/>
    </source>
</evidence>
<reference evidence="11" key="1">
    <citation type="submission" date="2020-01" db="EMBL/GenBank/DDBJ databases">
        <authorList>
            <consortium name="DOE Joint Genome Institute"/>
            <person name="Haridas S."/>
            <person name="Albert R."/>
            <person name="Binder M."/>
            <person name="Bloem J."/>
            <person name="Labutti K."/>
            <person name="Salamov A."/>
            <person name="Andreopoulos B."/>
            <person name="Baker S.E."/>
            <person name="Barry K."/>
            <person name="Bills G."/>
            <person name="Bluhm B.H."/>
            <person name="Cannon C."/>
            <person name="Castanera R."/>
            <person name="Culley D.E."/>
            <person name="Daum C."/>
            <person name="Ezra D."/>
            <person name="Gonzalez J.B."/>
            <person name="Henrissat B."/>
            <person name="Kuo A."/>
            <person name="Liang C."/>
            <person name="Lipzen A."/>
            <person name="Lutzoni F."/>
            <person name="Magnuson J."/>
            <person name="Mondo S."/>
            <person name="Nolan M."/>
            <person name="Ohm R."/>
            <person name="Pangilinan J."/>
            <person name="Park H.-J."/>
            <person name="Ramirez L."/>
            <person name="Alfaro M."/>
            <person name="Sun H."/>
            <person name="Tritt A."/>
            <person name="Yoshinaga Y."/>
            <person name="Zwiers L.-H."/>
            <person name="Turgeon B.G."/>
            <person name="Goodwin S.B."/>
            <person name="Spatafora J.W."/>
            <person name="Crous P.W."/>
            <person name="Grigoriev I.V."/>
        </authorList>
    </citation>
    <scope>NUCLEOTIDE SEQUENCE</scope>
    <source>
        <strain evidence="11">CBS 342.82</strain>
    </source>
</reference>
<dbReference type="InterPro" id="IPR015422">
    <property type="entry name" value="PyrdxlP-dep_Trfase_small"/>
</dbReference>
<dbReference type="InterPro" id="IPR024169">
    <property type="entry name" value="SP_NH2Trfase/AEP_transaminase"/>
</dbReference>
<evidence type="ECO:0000259" key="9">
    <source>
        <dbReference type="Pfam" id="PF00266"/>
    </source>
</evidence>
<dbReference type="FunFam" id="3.90.1150.10:FF:000049">
    <property type="entry name" value="Alanine-glyoxylate aminotransferase 1"/>
    <property type="match status" value="1"/>
</dbReference>
<dbReference type="SUPFAM" id="SSF53383">
    <property type="entry name" value="PLP-dependent transferases"/>
    <property type="match status" value="1"/>
</dbReference>
<dbReference type="GeneID" id="54358981"/>
<name>A0A6J3M8Y6_9PEZI</name>
<dbReference type="OrthoDB" id="7403325at2759"/>
<dbReference type="Gene3D" id="3.40.640.10">
    <property type="entry name" value="Type I PLP-dependent aspartate aminotransferase-like (Major domain)"/>
    <property type="match status" value="1"/>
</dbReference>
<reference evidence="11" key="3">
    <citation type="submission" date="2025-08" db="UniProtKB">
        <authorList>
            <consortium name="RefSeq"/>
        </authorList>
    </citation>
    <scope>IDENTIFICATION</scope>
    <source>
        <strain evidence="11">CBS 342.82</strain>
    </source>
</reference>
<dbReference type="PIRSF" id="PIRSF000524">
    <property type="entry name" value="SPT"/>
    <property type="match status" value="1"/>
</dbReference>
<evidence type="ECO:0000256" key="2">
    <source>
        <dbReference type="ARBA" id="ARBA00009236"/>
    </source>
</evidence>
<dbReference type="GO" id="GO:0008453">
    <property type="term" value="F:alanine-glyoxylate transaminase activity"/>
    <property type="evidence" value="ECO:0007669"/>
    <property type="project" value="UniProtKB-EC"/>
</dbReference>
<dbReference type="InterPro" id="IPR015421">
    <property type="entry name" value="PyrdxlP-dep_Trfase_major"/>
</dbReference>
<evidence type="ECO:0000256" key="4">
    <source>
        <dbReference type="ARBA" id="ARBA00022576"/>
    </source>
</evidence>
<feature type="modified residue" description="N6-(pyridoxal phosphate)lysine" evidence="8">
    <location>
        <position position="198"/>
    </location>
</feature>
<comment type="similarity">
    <text evidence="2">Belongs to the class-V pyridoxal-phosphate-dependent aminotransferase family.</text>
</comment>
<protein>
    <recommendedName>
        <fullName evidence="3">alanine--glyoxylate transaminase</fullName>
        <ecNumber evidence="3">2.6.1.44</ecNumber>
    </recommendedName>
</protein>
<proteinExistence type="inferred from homology"/>
<dbReference type="GO" id="GO:0019265">
    <property type="term" value="P:glycine biosynthetic process, by transamination of glyoxylate"/>
    <property type="evidence" value="ECO:0007669"/>
    <property type="project" value="TreeGrafter"/>
</dbReference>
<dbReference type="EC" id="2.6.1.44" evidence="3"/>
<gene>
    <name evidence="11" type="ORF">K489DRAFT_316649</name>
</gene>
<organism evidence="11">
    <name type="scientific">Dissoconium aciculare CBS 342.82</name>
    <dbReference type="NCBI Taxonomy" id="1314786"/>
    <lineage>
        <taxon>Eukaryota</taxon>
        <taxon>Fungi</taxon>
        <taxon>Dikarya</taxon>
        <taxon>Ascomycota</taxon>
        <taxon>Pezizomycotina</taxon>
        <taxon>Dothideomycetes</taxon>
        <taxon>Dothideomycetidae</taxon>
        <taxon>Mycosphaerellales</taxon>
        <taxon>Dissoconiaceae</taxon>
        <taxon>Dissoconium</taxon>
    </lineage>
</organism>
<evidence type="ECO:0000256" key="5">
    <source>
        <dbReference type="ARBA" id="ARBA00022679"/>
    </source>
</evidence>
<evidence type="ECO:0000256" key="7">
    <source>
        <dbReference type="PIRSR" id="PIRSR000524-1"/>
    </source>
</evidence>
<evidence type="ECO:0000256" key="3">
    <source>
        <dbReference type="ARBA" id="ARBA00013049"/>
    </source>
</evidence>
<dbReference type="PANTHER" id="PTHR21152">
    <property type="entry name" value="AMINOTRANSFERASE CLASS V"/>
    <property type="match status" value="1"/>
</dbReference>
<evidence type="ECO:0000256" key="8">
    <source>
        <dbReference type="PIRSR" id="PIRSR000524-50"/>
    </source>
</evidence>
<evidence type="ECO:0000313" key="10">
    <source>
        <dbReference type="Proteomes" id="UP000504637"/>
    </source>
</evidence>
<dbReference type="PANTHER" id="PTHR21152:SF24">
    <property type="entry name" value="ALANINE--GLYOXYLATE AMINOTRANSFERASE 1"/>
    <property type="match status" value="1"/>
</dbReference>
<reference evidence="11" key="2">
    <citation type="submission" date="2020-04" db="EMBL/GenBank/DDBJ databases">
        <authorList>
            <consortium name="NCBI Genome Project"/>
        </authorList>
    </citation>
    <scope>NUCLEOTIDE SEQUENCE</scope>
    <source>
        <strain evidence="11">CBS 342.82</strain>
    </source>
</reference>
<dbReference type="Pfam" id="PF00266">
    <property type="entry name" value="Aminotran_5"/>
    <property type="match status" value="1"/>
</dbReference>
<dbReference type="RefSeq" id="XP_033461496.1">
    <property type="nucleotide sequence ID" value="XM_033601181.1"/>
</dbReference>
<accession>A0A6J3M8Y6</accession>
<dbReference type="InterPro" id="IPR015424">
    <property type="entry name" value="PyrdxlP-dep_Trfase"/>
</dbReference>
<feature type="domain" description="Aminotransferase class V" evidence="9">
    <location>
        <begin position="25"/>
        <end position="341"/>
    </location>
</feature>
<dbReference type="Proteomes" id="UP000504637">
    <property type="component" value="Unplaced"/>
</dbReference>
<dbReference type="GO" id="GO:0005777">
    <property type="term" value="C:peroxisome"/>
    <property type="evidence" value="ECO:0007669"/>
    <property type="project" value="TreeGrafter"/>
</dbReference>
<dbReference type="InterPro" id="IPR000192">
    <property type="entry name" value="Aminotrans_V_dom"/>
</dbReference>
<feature type="binding site" evidence="7">
    <location>
        <position position="350"/>
    </location>
    <ligand>
        <name>substrate</name>
    </ligand>
</feature>
<comment type="cofactor">
    <cofactor evidence="1 8">
        <name>pyridoxal 5'-phosphate</name>
        <dbReference type="ChEBI" id="CHEBI:597326"/>
    </cofactor>
</comment>
<evidence type="ECO:0000313" key="11">
    <source>
        <dbReference type="RefSeq" id="XP_033461496.1"/>
    </source>
</evidence>
<keyword evidence="4" id="KW-0032">Aminotransferase</keyword>